<dbReference type="SUPFAM" id="SSF89562">
    <property type="entry name" value="RraA-like"/>
    <property type="match status" value="1"/>
</dbReference>
<dbReference type="Pfam" id="PF03737">
    <property type="entry name" value="RraA-like"/>
    <property type="match status" value="1"/>
</dbReference>
<evidence type="ECO:0000256" key="1">
    <source>
        <dbReference type="ARBA" id="ARBA00001342"/>
    </source>
</evidence>
<evidence type="ECO:0000256" key="10">
    <source>
        <dbReference type="RuleBase" id="RU004338"/>
    </source>
</evidence>
<dbReference type="InterPro" id="IPR036704">
    <property type="entry name" value="RraA/RraA-like_sf"/>
</dbReference>
<evidence type="ECO:0000256" key="4">
    <source>
        <dbReference type="ARBA" id="ARBA00011233"/>
    </source>
</evidence>
<reference evidence="11 12" key="1">
    <citation type="submission" date="2020-04" db="EMBL/GenBank/DDBJ databases">
        <title>Ferrimonas sp. S7 isolated from sea water.</title>
        <authorList>
            <person name="Bae S.S."/>
            <person name="Baek K."/>
        </authorList>
    </citation>
    <scope>NUCLEOTIDE SEQUENCE [LARGE SCALE GENOMIC DNA]</scope>
    <source>
        <strain evidence="11 12">S7</strain>
    </source>
</reference>
<dbReference type="NCBIfam" id="NF006875">
    <property type="entry name" value="PRK09372.1"/>
    <property type="match status" value="1"/>
</dbReference>
<organism evidence="11 12">
    <name type="scientific">Ferrimonas lipolytica</name>
    <dbReference type="NCBI Taxonomy" id="2724191"/>
    <lineage>
        <taxon>Bacteria</taxon>
        <taxon>Pseudomonadati</taxon>
        <taxon>Pseudomonadota</taxon>
        <taxon>Gammaproteobacteria</taxon>
        <taxon>Alteromonadales</taxon>
        <taxon>Ferrimonadaceae</taxon>
        <taxon>Ferrimonas</taxon>
    </lineage>
</organism>
<dbReference type="GO" id="GO:0047443">
    <property type="term" value="F:4-hydroxy-4-methyl-2-oxoglutarate aldolase activity"/>
    <property type="evidence" value="ECO:0007669"/>
    <property type="project" value="UniProtKB-EC"/>
</dbReference>
<dbReference type="NCBIfam" id="TIGR01935">
    <property type="entry name" value="NOT-MenG"/>
    <property type="match status" value="1"/>
</dbReference>
<evidence type="ECO:0000256" key="5">
    <source>
        <dbReference type="ARBA" id="ARBA00022723"/>
    </source>
</evidence>
<feature type="binding site" evidence="9">
    <location>
        <begin position="75"/>
        <end position="78"/>
    </location>
    <ligand>
        <name>substrate</name>
    </ligand>
</feature>
<dbReference type="PANTHER" id="PTHR33254">
    <property type="entry name" value="4-HYDROXY-4-METHYL-2-OXOGLUTARATE ALDOLASE 3-RELATED"/>
    <property type="match status" value="1"/>
</dbReference>
<dbReference type="EMBL" id="CP051180">
    <property type="protein sequence ID" value="QIZ76840.1"/>
    <property type="molecule type" value="Genomic_DNA"/>
</dbReference>
<comment type="catalytic activity">
    <reaction evidence="8 10">
        <text>oxaloacetate + H(+) = pyruvate + CO2</text>
        <dbReference type="Rhea" id="RHEA:15641"/>
        <dbReference type="ChEBI" id="CHEBI:15361"/>
        <dbReference type="ChEBI" id="CHEBI:15378"/>
        <dbReference type="ChEBI" id="CHEBI:16452"/>
        <dbReference type="ChEBI" id="CHEBI:16526"/>
        <dbReference type="EC" id="4.1.1.112"/>
    </reaction>
</comment>
<dbReference type="InterPro" id="IPR005493">
    <property type="entry name" value="RraA/RraA-like"/>
</dbReference>
<comment type="subunit">
    <text evidence="4 10">Homotrimer.</text>
</comment>
<name>A0A6H1UE23_9GAMM</name>
<evidence type="ECO:0000256" key="3">
    <source>
        <dbReference type="ARBA" id="ARBA00008621"/>
    </source>
</evidence>
<feature type="binding site" evidence="9">
    <location>
        <position position="97"/>
    </location>
    <ligand>
        <name>substrate</name>
    </ligand>
</feature>
<dbReference type="GO" id="GO:0051252">
    <property type="term" value="P:regulation of RNA metabolic process"/>
    <property type="evidence" value="ECO:0007669"/>
    <property type="project" value="InterPro"/>
</dbReference>
<dbReference type="PANTHER" id="PTHR33254:SF4">
    <property type="entry name" value="4-HYDROXY-4-METHYL-2-OXOGLUTARATE ALDOLASE 3-RELATED"/>
    <property type="match status" value="1"/>
</dbReference>
<evidence type="ECO:0000256" key="8">
    <source>
        <dbReference type="ARBA" id="ARBA00047973"/>
    </source>
</evidence>
<dbReference type="RefSeq" id="WP_168660101.1">
    <property type="nucleotide sequence ID" value="NZ_CP051180.1"/>
</dbReference>
<dbReference type="GO" id="GO:0008428">
    <property type="term" value="F:ribonuclease inhibitor activity"/>
    <property type="evidence" value="ECO:0007669"/>
    <property type="project" value="InterPro"/>
</dbReference>
<dbReference type="GO" id="GO:0008948">
    <property type="term" value="F:oxaloacetate decarboxylase activity"/>
    <property type="evidence" value="ECO:0007669"/>
    <property type="project" value="UniProtKB-EC"/>
</dbReference>
<dbReference type="Proteomes" id="UP000501602">
    <property type="component" value="Chromosome"/>
</dbReference>
<evidence type="ECO:0000313" key="12">
    <source>
        <dbReference type="Proteomes" id="UP000501602"/>
    </source>
</evidence>
<dbReference type="Gene3D" id="3.50.30.40">
    <property type="entry name" value="Ribonuclease E inhibitor RraA/RraA-like"/>
    <property type="match status" value="1"/>
</dbReference>
<comment type="catalytic activity">
    <reaction evidence="1 10">
        <text>4-hydroxy-4-methyl-2-oxoglutarate = 2 pyruvate</text>
        <dbReference type="Rhea" id="RHEA:22748"/>
        <dbReference type="ChEBI" id="CHEBI:15361"/>
        <dbReference type="ChEBI" id="CHEBI:58276"/>
        <dbReference type="EC" id="4.1.3.17"/>
    </reaction>
</comment>
<comment type="cofactor">
    <cofactor evidence="9">
        <name>Mg(2+)</name>
        <dbReference type="ChEBI" id="CHEBI:18420"/>
    </cofactor>
</comment>
<keyword evidence="12" id="KW-1185">Reference proteome</keyword>
<dbReference type="KEGG" id="fes:HER31_08100"/>
<dbReference type="NCBIfam" id="NF009134">
    <property type="entry name" value="PRK12487.1"/>
    <property type="match status" value="1"/>
</dbReference>
<evidence type="ECO:0000256" key="6">
    <source>
        <dbReference type="ARBA" id="ARBA00023239"/>
    </source>
</evidence>
<protein>
    <recommendedName>
        <fullName evidence="10">4-hydroxy-4-methyl-2-oxoglutarate aldolase</fullName>
        <shortName evidence="10">HMG aldolase</shortName>
        <ecNumber evidence="10">4.1.1.112</ecNumber>
        <ecNumber evidence="10">4.1.3.17</ecNumber>
    </recommendedName>
    <alternativeName>
        <fullName evidence="10">Oxaloacetate decarboxylase</fullName>
    </alternativeName>
</protein>
<evidence type="ECO:0000313" key="11">
    <source>
        <dbReference type="EMBL" id="QIZ76840.1"/>
    </source>
</evidence>
<keyword evidence="5 9" id="KW-0479">Metal-binding</keyword>
<keyword evidence="6 10" id="KW-0456">Lyase</keyword>
<dbReference type="CDD" id="cd16841">
    <property type="entry name" value="RraA_family"/>
    <property type="match status" value="1"/>
</dbReference>
<evidence type="ECO:0000256" key="2">
    <source>
        <dbReference type="ARBA" id="ARBA00001968"/>
    </source>
</evidence>
<dbReference type="EC" id="4.1.1.112" evidence="10"/>
<dbReference type="GO" id="GO:0046872">
    <property type="term" value="F:metal ion binding"/>
    <property type="evidence" value="ECO:0007669"/>
    <property type="project" value="UniProtKB-KW"/>
</dbReference>
<feature type="binding site" evidence="9">
    <location>
        <position position="98"/>
    </location>
    <ligand>
        <name>Mg(2+)</name>
        <dbReference type="ChEBI" id="CHEBI:18420"/>
    </ligand>
</feature>
<evidence type="ECO:0000256" key="9">
    <source>
        <dbReference type="PIRSR" id="PIRSR605493-1"/>
    </source>
</evidence>
<dbReference type="AlphaFoldDB" id="A0A6H1UE23"/>
<comment type="similarity">
    <text evidence="3 10">Belongs to the class II aldolase/RraA-like family.</text>
</comment>
<comment type="function">
    <text evidence="7 10">Catalyzes the aldol cleavage of 4-hydroxy-4-methyl-2-oxoglutarate (HMG) into 2 molecules of pyruvate. Also contains a secondary oxaloacetate (OAA) decarboxylase activity due to the common pyruvate enolate transition state formed following C-C bond cleavage in the retro-aldol and decarboxylation reactions.</text>
</comment>
<keyword evidence="9" id="KW-0460">Magnesium</keyword>
<dbReference type="InterPro" id="IPR010203">
    <property type="entry name" value="RraA"/>
</dbReference>
<dbReference type="EC" id="4.1.3.17" evidence="10"/>
<gene>
    <name evidence="11" type="ORF">HER31_08100</name>
</gene>
<proteinExistence type="inferred from homology"/>
<comment type="cofactor">
    <cofactor evidence="2 10">
        <name>a divalent metal cation</name>
        <dbReference type="ChEBI" id="CHEBI:60240"/>
    </cofactor>
</comment>
<accession>A0A6H1UE23</accession>
<evidence type="ECO:0000256" key="7">
    <source>
        <dbReference type="ARBA" id="ARBA00025046"/>
    </source>
</evidence>
<sequence>MLDLLPELCDHYPQHVRLFPPIFKRFGGRNIFGGEVVTIRCFEDNSLVRTAVAEPGLGKVLLIDGGGMSRRALLGDMLAQKAVDNGWSGIVVFGYIRDVNAIAAMDIGVMALGAVPMKTDKRGLGDRDIEVNIGGCVVHPGDSLYADANGVLVADEPLSIAQQEIK</sequence>